<gene>
    <name evidence="7" type="ORF">DNFV4_00109</name>
</gene>
<proteinExistence type="predicted"/>
<dbReference type="InterPro" id="IPR001647">
    <property type="entry name" value="HTH_TetR"/>
</dbReference>
<dbReference type="InterPro" id="IPR036271">
    <property type="entry name" value="Tet_transcr_reg_TetR-rel_C_sf"/>
</dbReference>
<dbReference type="InterPro" id="IPR009057">
    <property type="entry name" value="Homeodomain-like_sf"/>
</dbReference>
<dbReference type="EMBL" id="OX365700">
    <property type="protein sequence ID" value="CAI4029691.1"/>
    <property type="molecule type" value="Genomic_DNA"/>
</dbReference>
<dbReference type="GO" id="GO:0003700">
    <property type="term" value="F:DNA-binding transcription factor activity"/>
    <property type="evidence" value="ECO:0007669"/>
    <property type="project" value="TreeGrafter"/>
</dbReference>
<dbReference type="InterPro" id="IPR050109">
    <property type="entry name" value="HTH-type_TetR-like_transc_reg"/>
</dbReference>
<dbReference type="KEGG" id="nti:DNFV4_00109"/>
<organism evidence="7 8">
    <name type="scientific">Nitrospira tepida</name>
    <dbReference type="NCBI Taxonomy" id="2973512"/>
    <lineage>
        <taxon>Bacteria</taxon>
        <taxon>Pseudomonadati</taxon>
        <taxon>Nitrospirota</taxon>
        <taxon>Nitrospiria</taxon>
        <taxon>Nitrospirales</taxon>
        <taxon>Nitrospiraceae</taxon>
        <taxon>Nitrospira</taxon>
    </lineage>
</organism>
<dbReference type="AlphaFoldDB" id="A0AA86T0R9"/>
<reference evidence="7" key="1">
    <citation type="submission" date="2022-10" db="EMBL/GenBank/DDBJ databases">
        <authorList>
            <person name="Koch H."/>
        </authorList>
    </citation>
    <scope>NUCLEOTIDE SEQUENCE</scope>
    <source>
        <strain evidence="7">DNF</strain>
    </source>
</reference>
<dbReference type="SUPFAM" id="SSF48498">
    <property type="entry name" value="Tetracyclin repressor-like, C-terminal domain"/>
    <property type="match status" value="1"/>
</dbReference>
<keyword evidence="3 5" id="KW-0238">DNA-binding</keyword>
<name>A0AA86T0R9_9BACT</name>
<dbReference type="Proteomes" id="UP001179121">
    <property type="component" value="Chromosome"/>
</dbReference>
<dbReference type="SUPFAM" id="SSF46689">
    <property type="entry name" value="Homeodomain-like"/>
    <property type="match status" value="1"/>
</dbReference>
<evidence type="ECO:0000256" key="1">
    <source>
        <dbReference type="ARBA" id="ARBA00022491"/>
    </source>
</evidence>
<feature type="DNA-binding region" description="H-T-H motif" evidence="5">
    <location>
        <begin position="36"/>
        <end position="55"/>
    </location>
</feature>
<dbReference type="Pfam" id="PF00440">
    <property type="entry name" value="TetR_N"/>
    <property type="match status" value="1"/>
</dbReference>
<keyword evidence="4" id="KW-0804">Transcription</keyword>
<sequence>MRSRPTSIAPSGPSVAQRVVTAARQQFMRHGFRHVTMDELAAELGMSKKTLYACFPSKISLLEAVLLDKFRSVEADLDGITADSSSDVLSALHRLLACMQRHTEEIQPPFVRDMRRESPELFKIVENRRRDVIQRHFGKILGEGRRAGIIRKDIPATLIMEILLGAVQAVMNPPKMAELALTPKTGYATIMKVVLEGVMTETGRSKEPVQH</sequence>
<accession>A0AA86T0R9</accession>
<dbReference type="PANTHER" id="PTHR30055">
    <property type="entry name" value="HTH-TYPE TRANSCRIPTIONAL REGULATOR RUTR"/>
    <property type="match status" value="1"/>
</dbReference>
<dbReference type="Gene3D" id="1.10.357.10">
    <property type="entry name" value="Tetracycline Repressor, domain 2"/>
    <property type="match status" value="1"/>
</dbReference>
<dbReference type="PANTHER" id="PTHR30055:SF175">
    <property type="entry name" value="HTH-TYPE TRANSCRIPTIONAL REPRESSOR KSTR2"/>
    <property type="match status" value="1"/>
</dbReference>
<evidence type="ECO:0000259" key="6">
    <source>
        <dbReference type="PROSITE" id="PS50977"/>
    </source>
</evidence>
<evidence type="ECO:0000256" key="5">
    <source>
        <dbReference type="PROSITE-ProRule" id="PRU00335"/>
    </source>
</evidence>
<dbReference type="PROSITE" id="PS50977">
    <property type="entry name" value="HTH_TETR_2"/>
    <property type="match status" value="1"/>
</dbReference>
<evidence type="ECO:0000256" key="2">
    <source>
        <dbReference type="ARBA" id="ARBA00023015"/>
    </source>
</evidence>
<dbReference type="GO" id="GO:0000976">
    <property type="term" value="F:transcription cis-regulatory region binding"/>
    <property type="evidence" value="ECO:0007669"/>
    <property type="project" value="TreeGrafter"/>
</dbReference>
<protein>
    <submittedName>
        <fullName evidence="7">Transcriptional regulator</fullName>
    </submittedName>
</protein>
<dbReference type="PRINTS" id="PR00455">
    <property type="entry name" value="HTHTETR"/>
</dbReference>
<evidence type="ECO:0000313" key="8">
    <source>
        <dbReference type="Proteomes" id="UP001179121"/>
    </source>
</evidence>
<keyword evidence="8" id="KW-1185">Reference proteome</keyword>
<keyword evidence="1" id="KW-0678">Repressor</keyword>
<evidence type="ECO:0000313" key="7">
    <source>
        <dbReference type="EMBL" id="CAI4029691.1"/>
    </source>
</evidence>
<dbReference type="RefSeq" id="WP_289266722.1">
    <property type="nucleotide sequence ID" value="NZ_OX365700.1"/>
</dbReference>
<evidence type="ECO:0000256" key="4">
    <source>
        <dbReference type="ARBA" id="ARBA00023163"/>
    </source>
</evidence>
<keyword evidence="2" id="KW-0805">Transcription regulation</keyword>
<evidence type="ECO:0000256" key="3">
    <source>
        <dbReference type="ARBA" id="ARBA00023125"/>
    </source>
</evidence>
<feature type="domain" description="HTH tetR-type" evidence="6">
    <location>
        <begin position="13"/>
        <end position="73"/>
    </location>
</feature>